<dbReference type="AlphaFoldDB" id="A0AAE1DDT4"/>
<dbReference type="Proteomes" id="UP001283361">
    <property type="component" value="Unassembled WGS sequence"/>
</dbReference>
<keyword evidence="1" id="KW-0732">Signal</keyword>
<sequence length="162" mass="17957">MKRLALTVVLAVSALLVECRLLKQNETSDEVDTLLTFPNYLNGYHLQHIVQAAMISSCLKDKETLTGIGIRFFVCYSQFLHEIMEHGLCQAVAVFERCSVNFVSTVCGASAVGLLQSVWDNLKDPATTKPVLSMVNMPPEVVMMISSCQQQALRGPDHREVL</sequence>
<name>A0AAE1DDT4_9GAST</name>
<organism evidence="2 3">
    <name type="scientific">Elysia crispata</name>
    <name type="common">lettuce slug</name>
    <dbReference type="NCBI Taxonomy" id="231223"/>
    <lineage>
        <taxon>Eukaryota</taxon>
        <taxon>Metazoa</taxon>
        <taxon>Spiralia</taxon>
        <taxon>Lophotrochozoa</taxon>
        <taxon>Mollusca</taxon>
        <taxon>Gastropoda</taxon>
        <taxon>Heterobranchia</taxon>
        <taxon>Euthyneura</taxon>
        <taxon>Panpulmonata</taxon>
        <taxon>Sacoglossa</taxon>
        <taxon>Placobranchoidea</taxon>
        <taxon>Plakobranchidae</taxon>
        <taxon>Elysia</taxon>
    </lineage>
</organism>
<protein>
    <recommendedName>
        <fullName evidence="4">Secreted protein</fullName>
    </recommendedName>
</protein>
<accession>A0AAE1DDT4</accession>
<proteinExistence type="predicted"/>
<gene>
    <name evidence="2" type="ORF">RRG08_029700</name>
</gene>
<dbReference type="EMBL" id="JAWDGP010004192">
    <property type="protein sequence ID" value="KAK3766876.1"/>
    <property type="molecule type" value="Genomic_DNA"/>
</dbReference>
<evidence type="ECO:0000256" key="1">
    <source>
        <dbReference type="SAM" id="SignalP"/>
    </source>
</evidence>
<evidence type="ECO:0000313" key="2">
    <source>
        <dbReference type="EMBL" id="KAK3766876.1"/>
    </source>
</evidence>
<reference evidence="2" key="1">
    <citation type="journal article" date="2023" name="G3 (Bethesda)">
        <title>A reference genome for the long-term kleptoplast-retaining sea slug Elysia crispata morphotype clarki.</title>
        <authorList>
            <person name="Eastman K.E."/>
            <person name="Pendleton A.L."/>
            <person name="Shaikh M.A."/>
            <person name="Suttiyut T."/>
            <person name="Ogas R."/>
            <person name="Tomko P."/>
            <person name="Gavelis G."/>
            <person name="Widhalm J.R."/>
            <person name="Wisecaver J.H."/>
        </authorList>
    </citation>
    <scope>NUCLEOTIDE SEQUENCE</scope>
    <source>
        <strain evidence="2">ECLA1</strain>
    </source>
</reference>
<evidence type="ECO:0008006" key="4">
    <source>
        <dbReference type="Google" id="ProtNLM"/>
    </source>
</evidence>
<feature type="signal peptide" evidence="1">
    <location>
        <begin position="1"/>
        <end position="19"/>
    </location>
</feature>
<evidence type="ECO:0000313" key="3">
    <source>
        <dbReference type="Proteomes" id="UP001283361"/>
    </source>
</evidence>
<comment type="caution">
    <text evidence="2">The sequence shown here is derived from an EMBL/GenBank/DDBJ whole genome shotgun (WGS) entry which is preliminary data.</text>
</comment>
<feature type="chain" id="PRO_5041939940" description="Secreted protein" evidence="1">
    <location>
        <begin position="20"/>
        <end position="162"/>
    </location>
</feature>
<keyword evidence="3" id="KW-1185">Reference proteome</keyword>